<dbReference type="Proteomes" id="UP000784294">
    <property type="component" value="Unassembled WGS sequence"/>
</dbReference>
<protein>
    <submittedName>
        <fullName evidence="2">Uncharacterized protein</fullName>
    </submittedName>
</protein>
<dbReference type="AlphaFoldDB" id="A0A448WR93"/>
<name>A0A448WR93_9PLAT</name>
<evidence type="ECO:0000313" key="2">
    <source>
        <dbReference type="EMBL" id="VEL18193.1"/>
    </source>
</evidence>
<comment type="caution">
    <text evidence="2">The sequence shown here is derived from an EMBL/GenBank/DDBJ whole genome shotgun (WGS) entry which is preliminary data.</text>
</comment>
<sequence length="93" mass="10553">MSAMWNCAEQRARRTAEQEGPLKGDRTEKGPPTRRVQLERPREASSARPARQAVQPTLTIRAAIGCQLADDLEVYRITRQPRLANRLDEALTR</sequence>
<keyword evidence="3" id="KW-1185">Reference proteome</keyword>
<gene>
    <name evidence="2" type="ORF">PXEA_LOCUS11633</name>
</gene>
<evidence type="ECO:0000256" key="1">
    <source>
        <dbReference type="SAM" id="MobiDB-lite"/>
    </source>
</evidence>
<reference evidence="2" key="1">
    <citation type="submission" date="2018-11" db="EMBL/GenBank/DDBJ databases">
        <authorList>
            <consortium name="Pathogen Informatics"/>
        </authorList>
    </citation>
    <scope>NUCLEOTIDE SEQUENCE</scope>
</reference>
<proteinExistence type="predicted"/>
<feature type="region of interest" description="Disordered" evidence="1">
    <location>
        <begin position="1"/>
        <end position="54"/>
    </location>
</feature>
<dbReference type="EMBL" id="CAAALY010035999">
    <property type="protein sequence ID" value="VEL18193.1"/>
    <property type="molecule type" value="Genomic_DNA"/>
</dbReference>
<organism evidence="2 3">
    <name type="scientific">Protopolystoma xenopodis</name>
    <dbReference type="NCBI Taxonomy" id="117903"/>
    <lineage>
        <taxon>Eukaryota</taxon>
        <taxon>Metazoa</taxon>
        <taxon>Spiralia</taxon>
        <taxon>Lophotrochozoa</taxon>
        <taxon>Platyhelminthes</taxon>
        <taxon>Monogenea</taxon>
        <taxon>Polyopisthocotylea</taxon>
        <taxon>Polystomatidea</taxon>
        <taxon>Polystomatidae</taxon>
        <taxon>Protopolystoma</taxon>
    </lineage>
</organism>
<evidence type="ECO:0000313" key="3">
    <source>
        <dbReference type="Proteomes" id="UP000784294"/>
    </source>
</evidence>
<accession>A0A448WR93</accession>
<feature type="compositionally biased region" description="Basic and acidic residues" evidence="1">
    <location>
        <begin position="10"/>
        <end position="45"/>
    </location>
</feature>